<name>A0ABN9LS66_9NEOB</name>
<keyword evidence="1" id="KW-0472">Membrane</keyword>
<evidence type="ECO:0000313" key="3">
    <source>
        <dbReference type="Proteomes" id="UP001176940"/>
    </source>
</evidence>
<organism evidence="2 3">
    <name type="scientific">Ranitomeya imitator</name>
    <name type="common">mimic poison frog</name>
    <dbReference type="NCBI Taxonomy" id="111125"/>
    <lineage>
        <taxon>Eukaryota</taxon>
        <taxon>Metazoa</taxon>
        <taxon>Chordata</taxon>
        <taxon>Craniata</taxon>
        <taxon>Vertebrata</taxon>
        <taxon>Euteleostomi</taxon>
        <taxon>Amphibia</taxon>
        <taxon>Batrachia</taxon>
        <taxon>Anura</taxon>
        <taxon>Neobatrachia</taxon>
        <taxon>Hyloidea</taxon>
        <taxon>Dendrobatidae</taxon>
        <taxon>Dendrobatinae</taxon>
        <taxon>Ranitomeya</taxon>
    </lineage>
</organism>
<feature type="transmembrane region" description="Helical" evidence="1">
    <location>
        <begin position="12"/>
        <end position="36"/>
    </location>
</feature>
<reference evidence="2" key="1">
    <citation type="submission" date="2023-07" db="EMBL/GenBank/DDBJ databases">
        <authorList>
            <person name="Stuckert A."/>
        </authorList>
    </citation>
    <scope>NUCLEOTIDE SEQUENCE</scope>
</reference>
<dbReference type="EMBL" id="CAUEEQ010026174">
    <property type="protein sequence ID" value="CAJ0946906.1"/>
    <property type="molecule type" value="Genomic_DNA"/>
</dbReference>
<evidence type="ECO:0000313" key="2">
    <source>
        <dbReference type="EMBL" id="CAJ0946906.1"/>
    </source>
</evidence>
<sequence length="153" mass="16526">AHQLLHESGLYLLLLLTTCCYLSILLGLAAFLLDFLGTKYMGIRSLVGILLPPTLHLSTVLSSAAAVALCTYLYVALYHEVHFQLINSPANTLTLGESYYFAISASLASMAATVLSFSYARKYRKVSGTVTPSSQIEETAPLLQETDPAGEYG</sequence>
<dbReference type="Proteomes" id="UP001176940">
    <property type="component" value="Unassembled WGS sequence"/>
</dbReference>
<keyword evidence="1" id="KW-0812">Transmembrane</keyword>
<gene>
    <name evidence="2" type="ORF">RIMI_LOCUS11516247</name>
</gene>
<protein>
    <recommendedName>
        <fullName evidence="4">Transmembrane protein 127</fullName>
    </recommendedName>
</protein>
<accession>A0ABN9LS66</accession>
<feature type="non-terminal residue" evidence="2">
    <location>
        <position position="1"/>
    </location>
</feature>
<proteinExistence type="predicted"/>
<keyword evidence="3" id="KW-1185">Reference proteome</keyword>
<keyword evidence="1" id="KW-1133">Transmembrane helix</keyword>
<feature type="transmembrane region" description="Helical" evidence="1">
    <location>
        <begin position="99"/>
        <end position="120"/>
    </location>
</feature>
<evidence type="ECO:0000256" key="1">
    <source>
        <dbReference type="SAM" id="Phobius"/>
    </source>
</evidence>
<evidence type="ECO:0008006" key="4">
    <source>
        <dbReference type="Google" id="ProtNLM"/>
    </source>
</evidence>
<feature type="transmembrane region" description="Helical" evidence="1">
    <location>
        <begin position="57"/>
        <end position="79"/>
    </location>
</feature>
<comment type="caution">
    <text evidence="2">The sequence shown here is derived from an EMBL/GenBank/DDBJ whole genome shotgun (WGS) entry which is preliminary data.</text>
</comment>